<reference evidence="1" key="1">
    <citation type="submission" date="2023-11" db="EMBL/GenBank/DDBJ databases">
        <authorList>
            <person name="Poullet M."/>
        </authorList>
    </citation>
    <scope>NUCLEOTIDE SEQUENCE</scope>
    <source>
        <strain evidence="1">E1834</strain>
    </source>
</reference>
<name>A0ACB0ZGQ5_MELEN</name>
<proteinExistence type="predicted"/>
<gene>
    <name evidence="1" type="ORF">MENTE1834_LOCUS25291</name>
</gene>
<accession>A0ACB0ZGQ5</accession>
<dbReference type="Proteomes" id="UP001497535">
    <property type="component" value="Unassembled WGS sequence"/>
</dbReference>
<protein>
    <submittedName>
        <fullName evidence="1">Uncharacterized protein</fullName>
    </submittedName>
</protein>
<organism evidence="1 2">
    <name type="scientific">Meloidogyne enterolobii</name>
    <name type="common">Root-knot nematode worm</name>
    <name type="synonym">Meloidogyne mayaguensis</name>
    <dbReference type="NCBI Taxonomy" id="390850"/>
    <lineage>
        <taxon>Eukaryota</taxon>
        <taxon>Metazoa</taxon>
        <taxon>Ecdysozoa</taxon>
        <taxon>Nematoda</taxon>
        <taxon>Chromadorea</taxon>
        <taxon>Rhabditida</taxon>
        <taxon>Tylenchina</taxon>
        <taxon>Tylenchomorpha</taxon>
        <taxon>Tylenchoidea</taxon>
        <taxon>Meloidogynidae</taxon>
        <taxon>Meloidogyninae</taxon>
        <taxon>Meloidogyne</taxon>
    </lineage>
</organism>
<keyword evidence="2" id="KW-1185">Reference proteome</keyword>
<sequence>MEDSGNDNVCNNDESEDDEMDMPGEDVKEMEKMNFDFEAFPPSEEDIEGLENLLAQIFLRAEINRKELADSIIRISPFGCIYKPAEECEDDESQSIVCGVLSIVSLTGTEKHFADVSNFLLQRAKKFATGSVFKQFEKLLRVTDECSGDSLLKAGFLINERLLQFPVQISAPAFDSLYEHQSSEGIQTQNKKLGKAERRRLSANTCDIIFDNPEEELLFTMQQQFPYFQYPVESEVESTSRFGCIRQNGQVYRPYRRACLLTEEQFLQFVQLVSNSSF</sequence>
<evidence type="ECO:0000313" key="1">
    <source>
        <dbReference type="EMBL" id="CAK5078246.1"/>
    </source>
</evidence>
<dbReference type="EMBL" id="CAVMJV010000035">
    <property type="protein sequence ID" value="CAK5078246.1"/>
    <property type="molecule type" value="Genomic_DNA"/>
</dbReference>
<comment type="caution">
    <text evidence="1">The sequence shown here is derived from an EMBL/GenBank/DDBJ whole genome shotgun (WGS) entry which is preliminary data.</text>
</comment>
<evidence type="ECO:0000313" key="2">
    <source>
        <dbReference type="Proteomes" id="UP001497535"/>
    </source>
</evidence>